<gene>
    <name evidence="2" type="ORF">F1721_32510</name>
</gene>
<evidence type="ECO:0000313" key="2">
    <source>
        <dbReference type="EMBL" id="KAA5825878.1"/>
    </source>
</evidence>
<reference evidence="2 3" key="1">
    <citation type="submission" date="2019-09" db="EMBL/GenBank/DDBJ databases">
        <title>Draft genome sequence of the thermophilic Saccharopolyspora hirsuta VKM Ac-666T.</title>
        <authorList>
            <person name="Lobastova T.G."/>
            <person name="Fokina V."/>
            <person name="Bragin E.Y."/>
            <person name="Shtratnikova V.Y."/>
            <person name="Starodumova I.P."/>
            <person name="Tarlachkov S.V."/>
            <person name="Donova M.V."/>
        </authorList>
    </citation>
    <scope>NUCLEOTIDE SEQUENCE [LARGE SCALE GENOMIC DNA]</scope>
    <source>
        <strain evidence="2 3">VKM Ac-666</strain>
    </source>
</reference>
<feature type="compositionally biased region" description="Low complexity" evidence="1">
    <location>
        <begin position="191"/>
        <end position="210"/>
    </location>
</feature>
<evidence type="ECO:0000256" key="1">
    <source>
        <dbReference type="SAM" id="MobiDB-lite"/>
    </source>
</evidence>
<proteinExistence type="predicted"/>
<dbReference type="RefSeq" id="WP_150070673.1">
    <property type="nucleotide sequence ID" value="NZ_VWPH01000020.1"/>
</dbReference>
<feature type="compositionally biased region" description="Polar residues" evidence="1">
    <location>
        <begin position="271"/>
        <end position="280"/>
    </location>
</feature>
<protein>
    <recommendedName>
        <fullName evidence="4">PPE domain-containing protein</fullName>
    </recommendedName>
</protein>
<evidence type="ECO:0008006" key="4">
    <source>
        <dbReference type="Google" id="ProtNLM"/>
    </source>
</evidence>
<feature type="compositionally biased region" description="Basic and acidic residues" evidence="1">
    <location>
        <begin position="301"/>
        <end position="321"/>
    </location>
</feature>
<feature type="compositionally biased region" description="Basic and acidic residues" evidence="1">
    <location>
        <begin position="340"/>
        <end position="353"/>
    </location>
</feature>
<keyword evidence="3" id="KW-1185">Reference proteome</keyword>
<dbReference type="AlphaFoldDB" id="A0A5M7BC73"/>
<dbReference type="EMBL" id="VWPH01000020">
    <property type="protein sequence ID" value="KAA5825878.1"/>
    <property type="molecule type" value="Genomic_DNA"/>
</dbReference>
<accession>A0A5M7BC73</accession>
<name>A0A5M7BC73_SACHI</name>
<dbReference type="SMR" id="A0A5M7BC73"/>
<evidence type="ECO:0000313" key="3">
    <source>
        <dbReference type="Proteomes" id="UP000323946"/>
    </source>
</evidence>
<organism evidence="2 3">
    <name type="scientific">Saccharopolyspora hirsuta</name>
    <dbReference type="NCBI Taxonomy" id="1837"/>
    <lineage>
        <taxon>Bacteria</taxon>
        <taxon>Bacillati</taxon>
        <taxon>Actinomycetota</taxon>
        <taxon>Actinomycetes</taxon>
        <taxon>Pseudonocardiales</taxon>
        <taxon>Pseudonocardiaceae</taxon>
        <taxon>Saccharopolyspora</taxon>
    </lineage>
</organism>
<dbReference type="Proteomes" id="UP000323946">
    <property type="component" value="Unassembled WGS sequence"/>
</dbReference>
<dbReference type="OrthoDB" id="3700732at2"/>
<feature type="compositionally biased region" description="Gly residues" evidence="1">
    <location>
        <begin position="240"/>
        <end position="268"/>
    </location>
</feature>
<sequence length="353" mass="35296">MEGAAADQAREAVRPLSQATQEAIDVAAQTAVVVEQQAQGSADFKNVFLRPHEVPPDNIGWGDYVNPYTFALKSGVRAAHEDIRDQVEAQAREQYEAYTRSTNERVNSIQQFSPPPKFTADVAPAETTPVNKVEPITSTSTRGTSTADHVPRPVAPHTPADPVPTSSPAVPTSSPTDVAPEAPAESGSAWVAPAASGTSAVGGTAPAPTSGGTGGGVVGGVVAPPGGTGGRSGSTPPGGPGTGRGGGSGTGRGTPGVPGGGGRTGTGSGAPAQSPTNPASTPARGSTSGAGVAGGPAGGGRQKEEEKEHGRKFVKGGRDAWEDLEIPKVAPPVFGDWEAEALRGKPPRPPEEA</sequence>
<dbReference type="Gene3D" id="1.20.1260.20">
    <property type="entry name" value="PPE superfamily"/>
    <property type="match status" value="1"/>
</dbReference>
<comment type="caution">
    <text evidence="2">The sequence shown here is derived from an EMBL/GenBank/DDBJ whole genome shotgun (WGS) entry which is preliminary data.</text>
</comment>
<dbReference type="InterPro" id="IPR038332">
    <property type="entry name" value="PPE_sf"/>
</dbReference>
<feature type="compositionally biased region" description="Polar residues" evidence="1">
    <location>
        <begin position="99"/>
        <end position="112"/>
    </location>
</feature>
<feature type="region of interest" description="Disordered" evidence="1">
    <location>
        <begin position="99"/>
        <end position="353"/>
    </location>
</feature>
<feature type="compositionally biased region" description="Pro residues" evidence="1">
    <location>
        <begin position="153"/>
        <end position="162"/>
    </location>
</feature>
<feature type="compositionally biased region" description="Gly residues" evidence="1">
    <location>
        <begin position="291"/>
        <end position="300"/>
    </location>
</feature>
<feature type="compositionally biased region" description="Low complexity" evidence="1">
    <location>
        <begin position="163"/>
        <end position="177"/>
    </location>
</feature>
<feature type="compositionally biased region" description="Polar residues" evidence="1">
    <location>
        <begin position="136"/>
        <end position="147"/>
    </location>
</feature>